<evidence type="ECO:0000256" key="8">
    <source>
        <dbReference type="ARBA" id="ARBA00023235"/>
    </source>
</evidence>
<comment type="pathway">
    <text evidence="2 9">Amino-acid biosynthesis; L-tryptophan biosynthesis; L-tryptophan from chorismate: step 3/5.</text>
</comment>
<dbReference type="Pfam" id="PF00697">
    <property type="entry name" value="PRAI"/>
    <property type="match status" value="1"/>
</dbReference>
<dbReference type="EC" id="5.3.1.24" evidence="3 9"/>
<dbReference type="HAMAP" id="MF_00135">
    <property type="entry name" value="PRAI"/>
    <property type="match status" value="1"/>
</dbReference>
<dbReference type="InterPro" id="IPR001240">
    <property type="entry name" value="PRAI_dom"/>
</dbReference>
<accession>A0ABQ1QUC9</accession>
<dbReference type="Gene3D" id="3.20.20.70">
    <property type="entry name" value="Aldolase class I"/>
    <property type="match status" value="1"/>
</dbReference>
<name>A0ABQ1QUC9_9FLAO</name>
<gene>
    <name evidence="9 11" type="primary">trpF</name>
    <name evidence="11" type="ORF">GCM10011361_08980</name>
</gene>
<dbReference type="RefSeq" id="WP_188369493.1">
    <property type="nucleotide sequence ID" value="NZ_BMFH01000001.1"/>
</dbReference>
<dbReference type="CDD" id="cd00405">
    <property type="entry name" value="PRAI"/>
    <property type="match status" value="1"/>
</dbReference>
<evidence type="ECO:0000313" key="12">
    <source>
        <dbReference type="Proteomes" id="UP000625780"/>
    </source>
</evidence>
<evidence type="ECO:0000256" key="2">
    <source>
        <dbReference type="ARBA" id="ARBA00004664"/>
    </source>
</evidence>
<evidence type="ECO:0000256" key="6">
    <source>
        <dbReference type="ARBA" id="ARBA00022822"/>
    </source>
</evidence>
<dbReference type="InterPro" id="IPR044643">
    <property type="entry name" value="TrpF_fam"/>
</dbReference>
<dbReference type="InterPro" id="IPR011060">
    <property type="entry name" value="RibuloseP-bd_barrel"/>
</dbReference>
<dbReference type="SUPFAM" id="SSF51366">
    <property type="entry name" value="Ribulose-phoshate binding barrel"/>
    <property type="match status" value="1"/>
</dbReference>
<evidence type="ECO:0000256" key="1">
    <source>
        <dbReference type="ARBA" id="ARBA00001164"/>
    </source>
</evidence>
<comment type="similarity">
    <text evidence="9">Belongs to the TrpF family.</text>
</comment>
<evidence type="ECO:0000256" key="3">
    <source>
        <dbReference type="ARBA" id="ARBA00012572"/>
    </source>
</evidence>
<keyword evidence="6 9" id="KW-0822">Tryptophan biosynthesis</keyword>
<feature type="domain" description="N-(5'phosphoribosyl) anthranilate isomerase (PRAI)" evidence="10">
    <location>
        <begin position="4"/>
        <end position="211"/>
    </location>
</feature>
<organism evidence="11 12">
    <name type="scientific">Muriicola marianensis</name>
    <dbReference type="NCBI Taxonomy" id="1324801"/>
    <lineage>
        <taxon>Bacteria</taxon>
        <taxon>Pseudomonadati</taxon>
        <taxon>Bacteroidota</taxon>
        <taxon>Flavobacteriia</taxon>
        <taxon>Flavobacteriales</taxon>
        <taxon>Flavobacteriaceae</taxon>
        <taxon>Muriicola</taxon>
    </lineage>
</organism>
<evidence type="ECO:0000256" key="9">
    <source>
        <dbReference type="HAMAP-Rule" id="MF_00135"/>
    </source>
</evidence>
<keyword evidence="7 9" id="KW-0057">Aromatic amino acid biosynthesis</keyword>
<comment type="catalytic activity">
    <reaction evidence="1 9">
        <text>N-(5-phospho-beta-D-ribosyl)anthranilate = 1-(2-carboxyphenylamino)-1-deoxy-D-ribulose 5-phosphate</text>
        <dbReference type="Rhea" id="RHEA:21540"/>
        <dbReference type="ChEBI" id="CHEBI:18277"/>
        <dbReference type="ChEBI" id="CHEBI:58613"/>
        <dbReference type="EC" id="5.3.1.24"/>
    </reaction>
</comment>
<dbReference type="InterPro" id="IPR013785">
    <property type="entry name" value="Aldolase_TIM"/>
</dbReference>
<protein>
    <recommendedName>
        <fullName evidence="4 9">N-(5'-phosphoribosyl)anthranilate isomerase</fullName>
        <shortName evidence="9">PRAI</shortName>
        <ecNumber evidence="3 9">5.3.1.24</ecNumber>
    </recommendedName>
</protein>
<evidence type="ECO:0000256" key="7">
    <source>
        <dbReference type="ARBA" id="ARBA00023141"/>
    </source>
</evidence>
<dbReference type="PANTHER" id="PTHR42894">
    <property type="entry name" value="N-(5'-PHOSPHORIBOSYL)ANTHRANILATE ISOMERASE"/>
    <property type="match status" value="1"/>
</dbReference>
<comment type="caution">
    <text evidence="11">The sequence shown here is derived from an EMBL/GenBank/DDBJ whole genome shotgun (WGS) entry which is preliminary data.</text>
</comment>
<keyword evidence="12" id="KW-1185">Reference proteome</keyword>
<evidence type="ECO:0000256" key="5">
    <source>
        <dbReference type="ARBA" id="ARBA00022605"/>
    </source>
</evidence>
<evidence type="ECO:0000313" key="11">
    <source>
        <dbReference type="EMBL" id="GGD44195.1"/>
    </source>
</evidence>
<proteinExistence type="inferred from homology"/>
<sequence length="215" mass="24208">MKIKVCGMKYPENMEQVSQLRPDYMGFIFWEPSSRFFTGSIPEIPETIDKVGVFVDASIPYILEKVKDLNLQLVQLHGQESPDFCTSLRRELENLIGPDRKIEIVKAIAVGQSFSFGDLNPFEGRVDYFLFDSKGPLPGGNGFAFDWKLLEGYDLDTPFFLSGGIGLAEVEILKGFMGTSLVKKCHAIDVNSAFELEPGLKDPRKLQSFIKEIRL</sequence>
<dbReference type="EMBL" id="BMFH01000001">
    <property type="protein sequence ID" value="GGD44195.1"/>
    <property type="molecule type" value="Genomic_DNA"/>
</dbReference>
<keyword evidence="8 9" id="KW-0413">Isomerase</keyword>
<dbReference type="GO" id="GO:0016853">
    <property type="term" value="F:isomerase activity"/>
    <property type="evidence" value="ECO:0007669"/>
    <property type="project" value="UniProtKB-KW"/>
</dbReference>
<evidence type="ECO:0000259" key="10">
    <source>
        <dbReference type="Pfam" id="PF00697"/>
    </source>
</evidence>
<keyword evidence="5 9" id="KW-0028">Amino-acid biosynthesis</keyword>
<dbReference type="PANTHER" id="PTHR42894:SF1">
    <property type="entry name" value="N-(5'-PHOSPHORIBOSYL)ANTHRANILATE ISOMERASE"/>
    <property type="match status" value="1"/>
</dbReference>
<reference evidence="12" key="1">
    <citation type="journal article" date="2019" name="Int. J. Syst. Evol. Microbiol.">
        <title>The Global Catalogue of Microorganisms (GCM) 10K type strain sequencing project: providing services to taxonomists for standard genome sequencing and annotation.</title>
        <authorList>
            <consortium name="The Broad Institute Genomics Platform"/>
            <consortium name="The Broad Institute Genome Sequencing Center for Infectious Disease"/>
            <person name="Wu L."/>
            <person name="Ma J."/>
        </authorList>
    </citation>
    <scope>NUCLEOTIDE SEQUENCE [LARGE SCALE GENOMIC DNA]</scope>
    <source>
        <strain evidence="12">CGMCC 1.12606</strain>
    </source>
</reference>
<evidence type="ECO:0000256" key="4">
    <source>
        <dbReference type="ARBA" id="ARBA00022272"/>
    </source>
</evidence>
<dbReference type="Proteomes" id="UP000625780">
    <property type="component" value="Unassembled WGS sequence"/>
</dbReference>